<name>A0ABU5H4G2_9BACT</name>
<reference evidence="4 5" key="1">
    <citation type="submission" date="2023-12" db="EMBL/GenBank/DDBJ databases">
        <title>the genome sequence of Hyalangium sp. s54d21.</title>
        <authorList>
            <person name="Zhang X."/>
        </authorList>
    </citation>
    <scope>NUCLEOTIDE SEQUENCE [LARGE SCALE GENOMIC DNA]</scope>
    <source>
        <strain evidence="5">s54d21</strain>
    </source>
</reference>
<dbReference type="Gene3D" id="1.25.40.10">
    <property type="entry name" value="Tetratricopeptide repeat domain"/>
    <property type="match status" value="1"/>
</dbReference>
<keyword evidence="1" id="KW-0677">Repeat</keyword>
<keyword evidence="2" id="KW-0802">TPR repeat</keyword>
<keyword evidence="5" id="KW-1185">Reference proteome</keyword>
<dbReference type="PANTHER" id="PTHR45586">
    <property type="entry name" value="TPR REPEAT-CONTAINING PROTEIN PA4667"/>
    <property type="match status" value="1"/>
</dbReference>
<dbReference type="Proteomes" id="UP001291309">
    <property type="component" value="Unassembled WGS sequence"/>
</dbReference>
<feature type="region of interest" description="Disordered" evidence="3">
    <location>
        <begin position="210"/>
        <end position="231"/>
    </location>
</feature>
<dbReference type="PANTHER" id="PTHR45586:SF1">
    <property type="entry name" value="LIPOPOLYSACCHARIDE ASSEMBLY PROTEIN B"/>
    <property type="match status" value="1"/>
</dbReference>
<feature type="compositionally biased region" description="Basic residues" evidence="3">
    <location>
        <begin position="221"/>
        <end position="231"/>
    </location>
</feature>
<sequence length="231" mass="26180">MVWLILVGVLAGARDAPPSESLTQALAKEEAGDSAGALVDVESLTNTWPAWELPRMEAARLLLKLGGELDRAEAHLDVATALAPENPRAHYLRGLLWEERGRPLLAAQEYEVALLYRPSYEEARFRLGGLWAAQGDLLKAELHYRLLTKARPEWVQVRLLLAGILEQQERVADAEKELRIAREQQPGNVQVTRKLAEFYERTGRQRLAEQLRKTLEPPSPRRMRSLKPSRR</sequence>
<proteinExistence type="predicted"/>
<dbReference type="InterPro" id="IPR011990">
    <property type="entry name" value="TPR-like_helical_dom_sf"/>
</dbReference>
<gene>
    <name evidence="4" type="ORF">SYV04_17080</name>
</gene>
<evidence type="ECO:0000256" key="1">
    <source>
        <dbReference type="ARBA" id="ARBA00022737"/>
    </source>
</evidence>
<evidence type="ECO:0000256" key="3">
    <source>
        <dbReference type="SAM" id="MobiDB-lite"/>
    </source>
</evidence>
<dbReference type="InterPro" id="IPR051012">
    <property type="entry name" value="CellSynth/LPSAsmb/PSIAsmb"/>
</dbReference>
<protein>
    <submittedName>
        <fullName evidence="4">Tetratricopeptide repeat protein</fullName>
    </submittedName>
</protein>
<comment type="caution">
    <text evidence="4">The sequence shown here is derived from an EMBL/GenBank/DDBJ whole genome shotgun (WGS) entry which is preliminary data.</text>
</comment>
<organism evidence="4 5">
    <name type="scientific">Hyalangium rubrum</name>
    <dbReference type="NCBI Taxonomy" id="3103134"/>
    <lineage>
        <taxon>Bacteria</taxon>
        <taxon>Pseudomonadati</taxon>
        <taxon>Myxococcota</taxon>
        <taxon>Myxococcia</taxon>
        <taxon>Myxococcales</taxon>
        <taxon>Cystobacterineae</taxon>
        <taxon>Archangiaceae</taxon>
        <taxon>Hyalangium</taxon>
    </lineage>
</organism>
<dbReference type="EMBL" id="JAXIVS010000005">
    <property type="protein sequence ID" value="MDY7228136.1"/>
    <property type="molecule type" value="Genomic_DNA"/>
</dbReference>
<dbReference type="Pfam" id="PF13432">
    <property type="entry name" value="TPR_16"/>
    <property type="match status" value="2"/>
</dbReference>
<dbReference type="SUPFAM" id="SSF48452">
    <property type="entry name" value="TPR-like"/>
    <property type="match status" value="1"/>
</dbReference>
<evidence type="ECO:0000256" key="2">
    <source>
        <dbReference type="ARBA" id="ARBA00022803"/>
    </source>
</evidence>
<dbReference type="RefSeq" id="WP_321546861.1">
    <property type="nucleotide sequence ID" value="NZ_JAXIVS010000005.1"/>
</dbReference>
<evidence type="ECO:0000313" key="5">
    <source>
        <dbReference type="Proteomes" id="UP001291309"/>
    </source>
</evidence>
<accession>A0ABU5H4G2</accession>
<evidence type="ECO:0000313" key="4">
    <source>
        <dbReference type="EMBL" id="MDY7228136.1"/>
    </source>
</evidence>